<comment type="caution">
    <text evidence="14">The sequence shown here is derived from an EMBL/GenBank/DDBJ whole genome shotgun (WGS) entry which is preliminary data.</text>
</comment>
<evidence type="ECO:0000256" key="3">
    <source>
        <dbReference type="ARBA" id="ARBA00022448"/>
    </source>
</evidence>
<dbReference type="Gene3D" id="3.30.1150.10">
    <property type="match status" value="1"/>
</dbReference>
<dbReference type="GO" id="GO:0055085">
    <property type="term" value="P:transmembrane transport"/>
    <property type="evidence" value="ECO:0007669"/>
    <property type="project" value="InterPro"/>
</dbReference>
<dbReference type="GO" id="GO:0098797">
    <property type="term" value="C:plasma membrane protein complex"/>
    <property type="evidence" value="ECO:0007669"/>
    <property type="project" value="TreeGrafter"/>
</dbReference>
<keyword evidence="7 10" id="KW-0653">Protein transport</keyword>
<keyword evidence="6 10" id="KW-0812">Transmembrane</keyword>
<comment type="subcellular location">
    <subcellularLocation>
        <location evidence="1 10">Cell inner membrane</location>
        <topology evidence="1 10">Single-pass membrane protein</topology>
        <orientation evidence="1 10">Periplasmic side</orientation>
    </subcellularLocation>
</comment>
<keyword evidence="8 10" id="KW-1133">Transmembrane helix</keyword>
<dbReference type="AlphaFoldDB" id="A0A368KI02"/>
<gene>
    <name evidence="14" type="ORF">DEO45_02100</name>
</gene>
<proteinExistence type="inferred from homology"/>
<evidence type="ECO:0000256" key="9">
    <source>
        <dbReference type="ARBA" id="ARBA00023136"/>
    </source>
</evidence>
<dbReference type="PANTHER" id="PTHR33446">
    <property type="entry name" value="PROTEIN TONB-RELATED"/>
    <property type="match status" value="1"/>
</dbReference>
<evidence type="ECO:0000259" key="13">
    <source>
        <dbReference type="PROSITE" id="PS52015"/>
    </source>
</evidence>
<evidence type="ECO:0000256" key="7">
    <source>
        <dbReference type="ARBA" id="ARBA00022927"/>
    </source>
</evidence>
<keyword evidence="10" id="KW-0735">Signal-anchor</keyword>
<evidence type="ECO:0000256" key="8">
    <source>
        <dbReference type="ARBA" id="ARBA00022989"/>
    </source>
</evidence>
<dbReference type="Pfam" id="PF03544">
    <property type="entry name" value="TonB_C"/>
    <property type="match status" value="1"/>
</dbReference>
<comment type="similarity">
    <text evidence="2 10">Belongs to the TonB family.</text>
</comment>
<feature type="coiled-coil region" evidence="11">
    <location>
        <begin position="170"/>
        <end position="211"/>
    </location>
</feature>
<dbReference type="PRINTS" id="PR01374">
    <property type="entry name" value="TONBPROTEIN"/>
</dbReference>
<name>A0A368KI02_9GAMM</name>
<dbReference type="Proteomes" id="UP000252387">
    <property type="component" value="Unassembled WGS sequence"/>
</dbReference>
<keyword evidence="3 10" id="KW-0813">Transport</keyword>
<evidence type="ECO:0000256" key="5">
    <source>
        <dbReference type="ARBA" id="ARBA00022519"/>
    </source>
</evidence>
<comment type="function">
    <text evidence="10">Interacts with outer membrane receptor proteins that carry out high-affinity binding and energy dependent uptake into the periplasmic space of specific substrates. It could act to transduce energy from the cytoplasmic membrane to specific energy-requiring processes in the outer membrane, resulting in the release into the periplasm of ligands bound by these outer membrane proteins.</text>
</comment>
<keyword evidence="11" id="KW-0175">Coiled coil</keyword>
<evidence type="ECO:0000313" key="14">
    <source>
        <dbReference type="EMBL" id="RCS31487.1"/>
    </source>
</evidence>
<feature type="compositionally biased region" description="Low complexity" evidence="12">
    <location>
        <begin position="219"/>
        <end position="241"/>
    </location>
</feature>
<dbReference type="PANTHER" id="PTHR33446:SF2">
    <property type="entry name" value="PROTEIN TONB"/>
    <property type="match status" value="1"/>
</dbReference>
<dbReference type="GO" id="GO:0015891">
    <property type="term" value="P:siderophore transport"/>
    <property type="evidence" value="ECO:0007669"/>
    <property type="project" value="InterPro"/>
</dbReference>
<feature type="region of interest" description="Disordered" evidence="12">
    <location>
        <begin position="219"/>
        <end position="252"/>
    </location>
</feature>
<dbReference type="InterPro" id="IPR003538">
    <property type="entry name" value="TonB"/>
</dbReference>
<dbReference type="GO" id="GO:0015031">
    <property type="term" value="P:protein transport"/>
    <property type="evidence" value="ECO:0007669"/>
    <property type="project" value="UniProtKB-UniRule"/>
</dbReference>
<feature type="domain" description="TonB C-terminal" evidence="13">
    <location>
        <begin position="254"/>
        <end position="343"/>
    </location>
</feature>
<evidence type="ECO:0000256" key="11">
    <source>
        <dbReference type="SAM" id="Coils"/>
    </source>
</evidence>
<evidence type="ECO:0000256" key="10">
    <source>
        <dbReference type="RuleBase" id="RU362123"/>
    </source>
</evidence>
<sequence>MDTRYTLDVRRHARGAAKPMLIAIISIFALLAVGAWFLIIKPHQELIMADSGGHPSTPVSTTTRVAAAPPANVAVMDIDQLLAEARTAMNEQRYLAPAGNNAFEYYLRVLQKEPGNKVASDALRETFPFAATSAEQSINSRDFNEAQRQIDLLAKADAANFTLTILRSKLDAQRKTVDKQQQLAQEQQKAAAQVAAQKAAADKQAEQLAEQQKTQVAAQKAEASRAAQPSRQAAASQSAPADGSVASSEGGDTAQTSAAVLVKGASARYPTSAMRARQEGWVVVSFTVEADGKTSDVKVVESQPRHVFDRAAMDAVERYQFTPAMRSGVAVSSTKQQRIEFKL</sequence>
<evidence type="ECO:0000313" key="15">
    <source>
        <dbReference type="Proteomes" id="UP000252387"/>
    </source>
</evidence>
<dbReference type="SUPFAM" id="SSF74653">
    <property type="entry name" value="TolA/TonB C-terminal domain"/>
    <property type="match status" value="1"/>
</dbReference>
<reference evidence="14 15" key="1">
    <citation type="submission" date="2018-05" db="EMBL/GenBank/DDBJ databases">
        <title>Draft genome sequence of Rhodanobacter denitrificans Yn1 isolated from gold copper mine.</title>
        <authorList>
            <person name="Yang N."/>
            <person name="Mazhar H.S."/>
            <person name="Rensing C."/>
        </authorList>
    </citation>
    <scope>NUCLEOTIDE SEQUENCE [LARGE SCALE GENOMIC DNA]</scope>
    <source>
        <strain evidence="14 15">Yn1</strain>
    </source>
</reference>
<dbReference type="InterPro" id="IPR051045">
    <property type="entry name" value="TonB-dependent_transducer"/>
</dbReference>
<feature type="transmembrane region" description="Helical" evidence="10">
    <location>
        <begin position="20"/>
        <end position="39"/>
    </location>
</feature>
<dbReference type="InterPro" id="IPR037682">
    <property type="entry name" value="TonB_C"/>
</dbReference>
<evidence type="ECO:0000256" key="2">
    <source>
        <dbReference type="ARBA" id="ARBA00006555"/>
    </source>
</evidence>
<evidence type="ECO:0000256" key="4">
    <source>
        <dbReference type="ARBA" id="ARBA00022475"/>
    </source>
</evidence>
<protein>
    <recommendedName>
        <fullName evidence="10">Protein TonB</fullName>
    </recommendedName>
</protein>
<dbReference type="RefSeq" id="WP_114340671.1">
    <property type="nucleotide sequence ID" value="NZ_QFWQ01000002.1"/>
</dbReference>
<evidence type="ECO:0000256" key="6">
    <source>
        <dbReference type="ARBA" id="ARBA00022692"/>
    </source>
</evidence>
<organism evidence="14 15">
    <name type="scientific">Rhodanobacter denitrificans</name>
    <dbReference type="NCBI Taxonomy" id="666685"/>
    <lineage>
        <taxon>Bacteria</taxon>
        <taxon>Pseudomonadati</taxon>
        <taxon>Pseudomonadota</taxon>
        <taxon>Gammaproteobacteria</taxon>
        <taxon>Lysobacterales</taxon>
        <taxon>Rhodanobacteraceae</taxon>
        <taxon>Rhodanobacter</taxon>
    </lineage>
</organism>
<dbReference type="GO" id="GO:0031992">
    <property type="term" value="F:energy transducer activity"/>
    <property type="evidence" value="ECO:0007669"/>
    <property type="project" value="InterPro"/>
</dbReference>
<evidence type="ECO:0000256" key="1">
    <source>
        <dbReference type="ARBA" id="ARBA00004383"/>
    </source>
</evidence>
<dbReference type="PROSITE" id="PS52015">
    <property type="entry name" value="TONB_CTD"/>
    <property type="match status" value="1"/>
</dbReference>
<keyword evidence="5 10" id="KW-0997">Cell inner membrane</keyword>
<evidence type="ECO:0000256" key="12">
    <source>
        <dbReference type="SAM" id="MobiDB-lite"/>
    </source>
</evidence>
<keyword evidence="4 10" id="KW-1003">Cell membrane</keyword>
<dbReference type="OrthoDB" id="1628901at2"/>
<dbReference type="InterPro" id="IPR006260">
    <property type="entry name" value="TonB/TolA_C"/>
</dbReference>
<accession>A0A368KI02</accession>
<dbReference type="NCBIfam" id="TIGR01352">
    <property type="entry name" value="tonB_Cterm"/>
    <property type="match status" value="1"/>
</dbReference>
<dbReference type="GO" id="GO:0030288">
    <property type="term" value="C:outer membrane-bounded periplasmic space"/>
    <property type="evidence" value="ECO:0007669"/>
    <property type="project" value="InterPro"/>
</dbReference>
<dbReference type="EMBL" id="QFWQ01000002">
    <property type="protein sequence ID" value="RCS31487.1"/>
    <property type="molecule type" value="Genomic_DNA"/>
</dbReference>
<keyword evidence="9 10" id="KW-0472">Membrane</keyword>
<keyword evidence="15" id="KW-1185">Reference proteome</keyword>